<dbReference type="RefSeq" id="XP_049178239.1">
    <property type="nucleotide sequence ID" value="XM_049326199.1"/>
</dbReference>
<reference evidence="2" key="1">
    <citation type="journal article" date="2022" name="DNA Res.">
        <title>Genome analysis of five recently described species of the CUG-Ser clade uncovers Candida theae as a new hybrid lineage with pathogenic potential in the Candida parapsilosis species complex.</title>
        <authorList>
            <person name="Mixao V."/>
            <person name="Del Olmo V."/>
            <person name="Hegedusova E."/>
            <person name="Saus E."/>
            <person name="Pryszcz L."/>
            <person name="Cillingova A."/>
            <person name="Nosek J."/>
            <person name="Gabaldon T."/>
        </authorList>
    </citation>
    <scope>NUCLEOTIDE SEQUENCE</scope>
    <source>
        <strain evidence="2">CBS 10844</strain>
    </source>
</reference>
<accession>A0AAI9SSV5</accession>
<comment type="caution">
    <text evidence="2">The sequence shown here is derived from an EMBL/GenBank/DDBJ whole genome shotgun (WGS) entry which is preliminary data.</text>
</comment>
<dbReference type="Proteomes" id="UP001202479">
    <property type="component" value="Unassembled WGS sequence"/>
</dbReference>
<organism evidence="2 3">
    <name type="scientific">Candida oxycetoniae</name>
    <dbReference type="NCBI Taxonomy" id="497107"/>
    <lineage>
        <taxon>Eukaryota</taxon>
        <taxon>Fungi</taxon>
        <taxon>Dikarya</taxon>
        <taxon>Ascomycota</taxon>
        <taxon>Saccharomycotina</taxon>
        <taxon>Pichiomycetes</taxon>
        <taxon>Debaryomycetaceae</taxon>
        <taxon>Candida/Lodderomyces clade</taxon>
        <taxon>Candida</taxon>
    </lineage>
</organism>
<name>A0AAI9SSV5_9ASCO</name>
<evidence type="ECO:0000313" key="3">
    <source>
        <dbReference type="Proteomes" id="UP001202479"/>
    </source>
</evidence>
<proteinExistence type="predicted"/>
<feature type="region of interest" description="Disordered" evidence="1">
    <location>
        <begin position="1"/>
        <end position="32"/>
    </location>
</feature>
<protein>
    <submittedName>
        <fullName evidence="2">Uncharacterized protein</fullName>
    </submittedName>
</protein>
<sequence length="243" mass="26671">MSHSGTPSPNSSRSILSSKPLNLPYGGTNSSPLGKNLLKTQFINRSPTKSIVKSASSSPKKSKSSTTSLLGFSIWEDKKAVSSTVEMTERPKSNKLNHNDQENILQPKKIKNLRSFKRKPLGDLSINEYKGFVTCGDDTTMSLTELYQPMNFDNESRSLHRFDGLPGFVTPSRRNNRNKYLSKSLSWGGEKGGLARQVNGGVGVGANGVYMIQKHSRSSSLGRNEAKRSLIKKNNFSILATTS</sequence>
<dbReference type="AlphaFoldDB" id="A0AAI9SSV5"/>
<gene>
    <name evidence="2" type="ORF">KGF56_004731</name>
</gene>
<keyword evidence="3" id="KW-1185">Reference proteome</keyword>
<evidence type="ECO:0000313" key="2">
    <source>
        <dbReference type="EMBL" id="KAI3402490.2"/>
    </source>
</evidence>
<evidence type="ECO:0000256" key="1">
    <source>
        <dbReference type="SAM" id="MobiDB-lite"/>
    </source>
</evidence>
<dbReference type="GeneID" id="73382344"/>
<feature type="compositionally biased region" description="Low complexity" evidence="1">
    <location>
        <begin position="7"/>
        <end position="20"/>
    </location>
</feature>
<dbReference type="EMBL" id="JAHUZD010000145">
    <property type="protein sequence ID" value="KAI3402490.2"/>
    <property type="molecule type" value="Genomic_DNA"/>
</dbReference>